<evidence type="ECO:0000256" key="1">
    <source>
        <dbReference type="SAM" id="MobiDB-lite"/>
    </source>
</evidence>
<feature type="region of interest" description="Disordered" evidence="1">
    <location>
        <begin position="68"/>
        <end position="104"/>
    </location>
</feature>
<gene>
    <name evidence="2" type="ORF">PanWU01x14_061990</name>
</gene>
<keyword evidence="3" id="KW-1185">Reference proteome</keyword>
<evidence type="ECO:0000313" key="2">
    <source>
        <dbReference type="EMBL" id="PON73049.1"/>
    </source>
</evidence>
<dbReference type="AlphaFoldDB" id="A0A2P5DIC0"/>
<dbReference type="Proteomes" id="UP000237105">
    <property type="component" value="Unassembled WGS sequence"/>
</dbReference>
<reference evidence="3" key="1">
    <citation type="submission" date="2016-06" db="EMBL/GenBank/DDBJ databases">
        <title>Parallel loss of symbiosis genes in relatives of nitrogen-fixing non-legume Parasponia.</title>
        <authorList>
            <person name="Van Velzen R."/>
            <person name="Holmer R."/>
            <person name="Bu F."/>
            <person name="Rutten L."/>
            <person name="Van Zeijl A."/>
            <person name="Liu W."/>
            <person name="Santuari L."/>
            <person name="Cao Q."/>
            <person name="Sharma T."/>
            <person name="Shen D."/>
            <person name="Roswanjaya Y."/>
            <person name="Wardhani T."/>
            <person name="Kalhor M.S."/>
            <person name="Jansen J."/>
            <person name="Van den Hoogen J."/>
            <person name="Gungor B."/>
            <person name="Hartog M."/>
            <person name="Hontelez J."/>
            <person name="Verver J."/>
            <person name="Yang W.-C."/>
            <person name="Schijlen E."/>
            <person name="Repin R."/>
            <person name="Schilthuizen M."/>
            <person name="Schranz E."/>
            <person name="Heidstra R."/>
            <person name="Miyata K."/>
            <person name="Fedorova E."/>
            <person name="Kohlen W."/>
            <person name="Bisseling T."/>
            <person name="Smit S."/>
            <person name="Geurts R."/>
        </authorList>
    </citation>
    <scope>NUCLEOTIDE SEQUENCE [LARGE SCALE GENOMIC DNA]</scope>
    <source>
        <strain evidence="3">cv. WU1-14</strain>
    </source>
</reference>
<comment type="caution">
    <text evidence="2">The sequence shown here is derived from an EMBL/GenBank/DDBJ whole genome shotgun (WGS) entry which is preliminary data.</text>
</comment>
<feature type="compositionally biased region" description="Polar residues" evidence="1">
    <location>
        <begin position="68"/>
        <end position="77"/>
    </location>
</feature>
<evidence type="ECO:0000313" key="3">
    <source>
        <dbReference type="Proteomes" id="UP000237105"/>
    </source>
</evidence>
<proteinExistence type="predicted"/>
<name>A0A2P5DIC0_PARAD</name>
<dbReference type="EMBL" id="JXTB01000036">
    <property type="protein sequence ID" value="PON73049.1"/>
    <property type="molecule type" value="Genomic_DNA"/>
</dbReference>
<sequence>MQLKWEVMREATKNGAGQNPAISKIDAAICRNWSVCPNSKTKNPTTQEIANELSTTKDFSTRMAIQNSEKEASTNLIQLGPSRSPREPVEEGYGPIGPDKERDS</sequence>
<accession>A0A2P5DIC0</accession>
<protein>
    <submittedName>
        <fullName evidence="2">Uncharacterized protein</fullName>
    </submittedName>
</protein>
<organism evidence="2 3">
    <name type="scientific">Parasponia andersonii</name>
    <name type="common">Sponia andersonii</name>
    <dbReference type="NCBI Taxonomy" id="3476"/>
    <lineage>
        <taxon>Eukaryota</taxon>
        <taxon>Viridiplantae</taxon>
        <taxon>Streptophyta</taxon>
        <taxon>Embryophyta</taxon>
        <taxon>Tracheophyta</taxon>
        <taxon>Spermatophyta</taxon>
        <taxon>Magnoliopsida</taxon>
        <taxon>eudicotyledons</taxon>
        <taxon>Gunneridae</taxon>
        <taxon>Pentapetalae</taxon>
        <taxon>rosids</taxon>
        <taxon>fabids</taxon>
        <taxon>Rosales</taxon>
        <taxon>Cannabaceae</taxon>
        <taxon>Parasponia</taxon>
    </lineage>
</organism>